<dbReference type="GO" id="GO:0042262">
    <property type="term" value="P:DNA protection"/>
    <property type="evidence" value="ECO:0007669"/>
    <property type="project" value="InterPro"/>
</dbReference>
<dbReference type="GO" id="GO:0003690">
    <property type="term" value="F:double-stranded DNA binding"/>
    <property type="evidence" value="ECO:0007669"/>
    <property type="project" value="InterPro"/>
</dbReference>
<gene>
    <name evidence="1" type="ORF">HMPREF9021_01924</name>
</gene>
<proteinExistence type="predicted"/>
<dbReference type="SUPFAM" id="SSF161266">
    <property type="entry name" value="Gam-like"/>
    <property type="match status" value="1"/>
</dbReference>
<dbReference type="eggNOG" id="COG4396">
    <property type="taxonomic scope" value="Bacteria"/>
</dbReference>
<accession>U6Q0Z7</accession>
<sequence length="177" mass="20219">MSKKIKTQAIMSAQSRAEVVDNIAQMGALQREILRLNAELNDQITPLKQACDEKVAKLQAQINVLSESCHIWCEANRAELTDNHRVKFADLSTGVVKWRIKNPSVSISQKNGAEVIDRLLQNPNYKRFVREKLEVNRELILQYPEMFEDNQILGIKIKRGEEDFVIEPNFDEVGAKA</sequence>
<dbReference type="InterPro" id="IPR009951">
    <property type="entry name" value="Host-nuc_inhib_Gam"/>
</dbReference>
<dbReference type="RefSeq" id="WP_002642264.1">
    <property type="nucleotide sequence ID" value="NZ_CP019448.1"/>
</dbReference>
<dbReference type="HOGENOM" id="CLU_130912_0_0_4"/>
<reference evidence="1 2" key="1">
    <citation type="submission" date="2010-03" db="EMBL/GenBank/DDBJ databases">
        <authorList>
            <consortium name="The Broad Institute Genome Sequencing Platform"/>
            <person name="Ward D."/>
            <person name="Earl A."/>
            <person name="Feldgarden M."/>
            <person name="Gevers D."/>
            <person name="Young S."/>
            <person name="Zeng Q."/>
            <person name="Koehrsen M."/>
            <person name="Alvarado L."/>
            <person name="Berlin A.M."/>
            <person name="Borenstein D."/>
            <person name="Chapman S.B."/>
            <person name="Chen Z."/>
            <person name="Engels R."/>
            <person name="Freedman E."/>
            <person name="Gellesch M."/>
            <person name="Goldberg J."/>
            <person name="Griggs A."/>
            <person name="Gujja S."/>
            <person name="Heilman E.R."/>
            <person name="Heiman D.I."/>
            <person name="Hepburn T.A."/>
            <person name="Howarth C."/>
            <person name="Jen D."/>
            <person name="Larson L."/>
            <person name="Mehta T."/>
            <person name="Park D."/>
            <person name="Pearson M."/>
            <person name="Richards J."/>
            <person name="Roberts A."/>
            <person name="Saif S."/>
            <person name="Shea T.D."/>
            <person name="Shenoy N."/>
            <person name="Sisk P."/>
            <person name="Stolte C."/>
            <person name="Sykes S.N."/>
            <person name="Walk T."/>
            <person name="White J."/>
            <person name="Yandava C."/>
            <person name="Izard J."/>
            <person name="Baranova O.V."/>
            <person name="Blanton J.M."/>
            <person name="Tanner A.C."/>
            <person name="Dewhirst F."/>
            <person name="Haas B."/>
            <person name="Nusbaum C."/>
            <person name="Birren B."/>
        </authorList>
    </citation>
    <scope>NUCLEOTIDE SEQUENCE [LARGE SCALE GENOMIC DNA]</scope>
    <source>
        <strain evidence="1 2">ATCC 29453</strain>
    </source>
</reference>
<name>U6Q0Z7_9NEIS</name>
<dbReference type="Pfam" id="PF07352">
    <property type="entry name" value="Phage_Mu_Gam"/>
    <property type="match status" value="1"/>
</dbReference>
<evidence type="ECO:0008006" key="3">
    <source>
        <dbReference type="Google" id="ProtNLM"/>
    </source>
</evidence>
<dbReference type="OrthoDB" id="8141487at2"/>
<dbReference type="KEGG" id="smur:BWP33_08775"/>
<evidence type="ECO:0000313" key="1">
    <source>
        <dbReference type="EMBL" id="EFG30155.1"/>
    </source>
</evidence>
<comment type="caution">
    <text evidence="1">The sequence shown here is derived from an EMBL/GenBank/DDBJ whole genome shotgun (WGS) entry which is preliminary data.</text>
</comment>
<dbReference type="KEGG" id="smur:BWP33_10825"/>
<evidence type="ECO:0000313" key="2">
    <source>
        <dbReference type="Proteomes" id="UP000017813"/>
    </source>
</evidence>
<dbReference type="AlphaFoldDB" id="U6Q0Z7"/>
<protein>
    <recommendedName>
        <fullName evidence="3">Host-nuclease inhibitor protein Gam</fullName>
    </recommendedName>
</protein>
<dbReference type="Gene3D" id="1.20.5.170">
    <property type="match status" value="1"/>
</dbReference>
<dbReference type="STRING" id="641147.HMPREF9021_01924"/>
<dbReference type="Proteomes" id="UP000017813">
    <property type="component" value="Unassembled WGS sequence"/>
</dbReference>
<dbReference type="EMBL" id="ADCY02000041">
    <property type="protein sequence ID" value="EFG30155.1"/>
    <property type="molecule type" value="Genomic_DNA"/>
</dbReference>
<organism evidence="1 2">
    <name type="scientific">Simonsiella muelleri ATCC 29453</name>
    <dbReference type="NCBI Taxonomy" id="641147"/>
    <lineage>
        <taxon>Bacteria</taxon>
        <taxon>Pseudomonadati</taxon>
        <taxon>Pseudomonadota</taxon>
        <taxon>Betaproteobacteria</taxon>
        <taxon>Neisseriales</taxon>
        <taxon>Neisseriaceae</taxon>
        <taxon>Simonsiella</taxon>
    </lineage>
</organism>
<reference evidence="1 2" key="2">
    <citation type="submission" date="2011-10" db="EMBL/GenBank/DDBJ databases">
        <title>The Genome Sequence of Simonsiella muelleri ATCC 29453.</title>
        <authorList>
            <consortium name="The Broad Institute Genome Sequencing Platform"/>
            <consortium name="The Broad Institute Genome Sequencing Center for Infectious Disease"/>
            <person name="Earl A."/>
            <person name="Ward D."/>
            <person name="Feldgarden M."/>
            <person name="Gevers D."/>
            <person name="Izard J."/>
            <person name="Baranova O.V."/>
            <person name="Blanton J.M."/>
            <person name="Tanner A.C."/>
            <person name="Dewhirst F."/>
            <person name="Young S.K."/>
            <person name="Zeng Q."/>
            <person name="Gargeya S."/>
            <person name="Fitzgerald M."/>
            <person name="Haas B."/>
            <person name="Abouelleil A."/>
            <person name="Alvarado L."/>
            <person name="Arachchi H.M."/>
            <person name="Berlin A."/>
            <person name="Brown A."/>
            <person name="Chapman S.B."/>
            <person name="Chen Z."/>
            <person name="Dunbar C."/>
            <person name="Freedman E."/>
            <person name="Gearin G."/>
            <person name="Goldberg J."/>
            <person name="Griggs A."/>
            <person name="Gujja S."/>
            <person name="Heiman D."/>
            <person name="Howarth C."/>
            <person name="Larson L."/>
            <person name="Lui A."/>
            <person name="MacDonald P.J.P."/>
            <person name="Montmayeur A."/>
            <person name="Murphy C."/>
            <person name="Neiman D."/>
            <person name="Pearson M."/>
            <person name="Priest M."/>
            <person name="Roberts A."/>
            <person name="Saif S."/>
            <person name="Shea T."/>
            <person name="Shenoy N."/>
            <person name="Sisk P."/>
            <person name="Stolte C."/>
            <person name="Sykes S."/>
            <person name="Wortman J."/>
            <person name="Nusbaum C."/>
            <person name="Birren B."/>
        </authorList>
    </citation>
    <scope>NUCLEOTIDE SEQUENCE [LARGE SCALE GENOMIC DNA]</scope>
    <source>
        <strain evidence="1 2">ATCC 29453</strain>
    </source>
</reference>
<keyword evidence="2" id="KW-1185">Reference proteome</keyword>